<feature type="chain" id="PRO_5041716701" description="TNFR-Cys domain-containing protein" evidence="3">
    <location>
        <begin position="18"/>
        <end position="135"/>
    </location>
</feature>
<protein>
    <recommendedName>
        <fullName evidence="4">TNFR-Cys domain-containing protein</fullName>
    </recommendedName>
</protein>
<dbReference type="InterPro" id="IPR001368">
    <property type="entry name" value="TNFR/NGFR_Cys_rich_reg"/>
</dbReference>
<evidence type="ECO:0000256" key="3">
    <source>
        <dbReference type="SAM" id="SignalP"/>
    </source>
</evidence>
<accession>A0AA88J468</accession>
<feature type="signal peptide" evidence="3">
    <location>
        <begin position="1"/>
        <end position="17"/>
    </location>
</feature>
<dbReference type="PROSITE" id="PS50050">
    <property type="entry name" value="TNFR_NGFR_2"/>
    <property type="match status" value="1"/>
</dbReference>
<comment type="caution">
    <text evidence="1">Lacks conserved residue(s) required for the propagation of feature annotation.</text>
</comment>
<sequence>MIVWRSLNLGIPLLAFAMLDLHVSCPEDQFLLPNRICCHFCPEGRFVTENCTRNQEKNTVTGVKCSRCTVCANGTQIAPCTTFNDTQCAVKKEITNISAEELLYVIMPVVCIMIIAAVGYKWCSRRREEPLKMMI</sequence>
<dbReference type="AlphaFoldDB" id="A0AA88J468"/>
<feature type="domain" description="TNFR-Cys" evidence="4">
    <location>
        <begin position="40"/>
        <end position="88"/>
    </location>
</feature>
<evidence type="ECO:0000313" key="5">
    <source>
        <dbReference type="EMBL" id="KAK2821697.1"/>
    </source>
</evidence>
<feature type="transmembrane region" description="Helical" evidence="2">
    <location>
        <begin position="102"/>
        <end position="123"/>
    </location>
</feature>
<name>A0AA88J468_TACVA</name>
<evidence type="ECO:0000259" key="4">
    <source>
        <dbReference type="PROSITE" id="PS50050"/>
    </source>
</evidence>
<keyword evidence="2" id="KW-0472">Membrane</keyword>
<proteinExistence type="predicted"/>
<keyword evidence="2" id="KW-1133">Transmembrane helix</keyword>
<dbReference type="EMBL" id="JAVHJS010000022">
    <property type="protein sequence ID" value="KAK2821697.1"/>
    <property type="molecule type" value="Genomic_DNA"/>
</dbReference>
<feature type="repeat" description="TNFR-Cys" evidence="1">
    <location>
        <begin position="40"/>
        <end position="88"/>
    </location>
</feature>
<evidence type="ECO:0000313" key="6">
    <source>
        <dbReference type="Proteomes" id="UP001187315"/>
    </source>
</evidence>
<keyword evidence="6" id="KW-1185">Reference proteome</keyword>
<evidence type="ECO:0000256" key="1">
    <source>
        <dbReference type="PROSITE-ProRule" id="PRU00206"/>
    </source>
</evidence>
<gene>
    <name evidence="5" type="ORF">Q7C36_021040</name>
</gene>
<dbReference type="Proteomes" id="UP001187315">
    <property type="component" value="Unassembled WGS sequence"/>
</dbReference>
<keyword evidence="2" id="KW-0812">Transmembrane</keyword>
<evidence type="ECO:0000256" key="2">
    <source>
        <dbReference type="SAM" id="Phobius"/>
    </source>
</evidence>
<keyword evidence="3" id="KW-0732">Signal</keyword>
<organism evidence="5 6">
    <name type="scientific">Tachysurus vachellii</name>
    <name type="common">Darkbarbel catfish</name>
    <name type="synonym">Pelteobagrus vachellii</name>
    <dbReference type="NCBI Taxonomy" id="175792"/>
    <lineage>
        <taxon>Eukaryota</taxon>
        <taxon>Metazoa</taxon>
        <taxon>Chordata</taxon>
        <taxon>Craniata</taxon>
        <taxon>Vertebrata</taxon>
        <taxon>Euteleostomi</taxon>
        <taxon>Actinopterygii</taxon>
        <taxon>Neopterygii</taxon>
        <taxon>Teleostei</taxon>
        <taxon>Ostariophysi</taxon>
        <taxon>Siluriformes</taxon>
        <taxon>Bagridae</taxon>
        <taxon>Tachysurus</taxon>
    </lineage>
</organism>
<reference evidence="5" key="1">
    <citation type="submission" date="2023-08" db="EMBL/GenBank/DDBJ databases">
        <title>Pelteobagrus vachellii genome.</title>
        <authorList>
            <person name="Liu H."/>
        </authorList>
    </citation>
    <scope>NUCLEOTIDE SEQUENCE</scope>
    <source>
        <strain evidence="5">PRFRI_2022a</strain>
        <tissue evidence="5">Muscle</tissue>
    </source>
</reference>
<comment type="caution">
    <text evidence="5">The sequence shown here is derived from an EMBL/GenBank/DDBJ whole genome shotgun (WGS) entry which is preliminary data.</text>
</comment>